<protein>
    <recommendedName>
        <fullName evidence="5">Metaxin</fullName>
    </recommendedName>
</protein>
<dbReference type="Gramene" id="KCW78675">
    <property type="protein sequence ID" value="KCW78675"/>
    <property type="gene ID" value="EUGRSUZ_C00132"/>
</dbReference>
<dbReference type="EMBL" id="KK198755">
    <property type="protein sequence ID" value="KCW78675.1"/>
    <property type="molecule type" value="Genomic_DNA"/>
</dbReference>
<dbReference type="AlphaFoldDB" id="A0A059CL74"/>
<feature type="domain" description="Metaxin glutathione S-transferase" evidence="2">
    <location>
        <begin position="171"/>
        <end position="232"/>
    </location>
</feature>
<feature type="compositionally biased region" description="Basic residues" evidence="1">
    <location>
        <begin position="267"/>
        <end position="276"/>
    </location>
</feature>
<dbReference type="InterPro" id="IPR033468">
    <property type="entry name" value="Metaxin_GST"/>
</dbReference>
<proteinExistence type="predicted"/>
<feature type="compositionally biased region" description="Low complexity" evidence="1">
    <location>
        <begin position="242"/>
        <end position="257"/>
    </location>
</feature>
<dbReference type="KEGG" id="egr:104435938"/>
<gene>
    <name evidence="4" type="ORF">EUGRSUZ_C00132</name>
</gene>
<evidence type="ECO:0000313" key="4">
    <source>
        <dbReference type="EMBL" id="KCW78675.1"/>
    </source>
</evidence>
<evidence type="ECO:0000259" key="2">
    <source>
        <dbReference type="Pfam" id="PF17171"/>
    </source>
</evidence>
<dbReference type="OrthoDB" id="5835136at2759"/>
<dbReference type="GO" id="GO:0001401">
    <property type="term" value="C:SAM complex"/>
    <property type="evidence" value="ECO:0000318"/>
    <property type="project" value="GO_Central"/>
</dbReference>
<organism evidence="4">
    <name type="scientific">Eucalyptus grandis</name>
    <name type="common">Flooded gum</name>
    <dbReference type="NCBI Taxonomy" id="71139"/>
    <lineage>
        <taxon>Eukaryota</taxon>
        <taxon>Viridiplantae</taxon>
        <taxon>Streptophyta</taxon>
        <taxon>Embryophyta</taxon>
        <taxon>Tracheophyta</taxon>
        <taxon>Spermatophyta</taxon>
        <taxon>Magnoliopsida</taxon>
        <taxon>eudicotyledons</taxon>
        <taxon>Gunneridae</taxon>
        <taxon>Pentapetalae</taxon>
        <taxon>rosids</taxon>
        <taxon>malvids</taxon>
        <taxon>Myrtales</taxon>
        <taxon>Myrtaceae</taxon>
        <taxon>Myrtoideae</taxon>
        <taxon>Eucalypteae</taxon>
        <taxon>Eucalyptus</taxon>
    </lineage>
</organism>
<dbReference type="eggNOG" id="KOG3028">
    <property type="taxonomic scope" value="Eukaryota"/>
</dbReference>
<dbReference type="PANTHER" id="PTHR12289:SF41">
    <property type="entry name" value="FAILED AXON CONNECTIONS-RELATED"/>
    <property type="match status" value="1"/>
</dbReference>
<dbReference type="CDD" id="cd03193">
    <property type="entry name" value="GST_C_Metaxin"/>
    <property type="match status" value="1"/>
</dbReference>
<evidence type="ECO:0000259" key="3">
    <source>
        <dbReference type="Pfam" id="PF17172"/>
    </source>
</evidence>
<dbReference type="STRING" id="71139.A0A059CL74"/>
<dbReference type="FunCoup" id="A0A059CL74">
    <property type="interactions" value="3054"/>
</dbReference>
<dbReference type="GO" id="GO:0006626">
    <property type="term" value="P:protein targeting to mitochondrion"/>
    <property type="evidence" value="ECO:0000318"/>
    <property type="project" value="GO_Central"/>
</dbReference>
<evidence type="ECO:0000256" key="1">
    <source>
        <dbReference type="SAM" id="MobiDB-lite"/>
    </source>
</evidence>
<dbReference type="InterPro" id="IPR012336">
    <property type="entry name" value="Thioredoxin-like_fold"/>
</dbReference>
<dbReference type="Pfam" id="PF17171">
    <property type="entry name" value="GST_C_6"/>
    <property type="match status" value="1"/>
</dbReference>
<feature type="region of interest" description="Disordered" evidence="1">
    <location>
        <begin position="240"/>
        <end position="283"/>
    </location>
</feature>
<sequence>MEGASETEREFTLVARKPCFGLPTACPHCLPVFIYLKLAKIPFRLDFNLTFPDSDQVPYVESGAYVAYNNEKGGVIESLKEDGIVDLDLELRSVPEFISSKAMISSWLEEAIIYELWVGSDGTSAHNIYYADLPWPVGKLLYLKQIRSVKQHLGITKDNAERREAEIYRRAKIAYEALSTMLGENYFFFGRPSSLDAFFLGHALFTLQALPEASLLRNRLLEHGNLVRYAEKHKSECLEAGSSSSSDMHFPPSSSASAPRQGPSHWSSKHKSKPKREKTEEEKTFRKRAKYFLAAQFTAVLLFLTIMRRSDDNELDLDDDDGDLDYE</sequence>
<name>A0A059CL74_EUCGR</name>
<reference evidence="4" key="1">
    <citation type="submission" date="2013-07" db="EMBL/GenBank/DDBJ databases">
        <title>The genome of Eucalyptus grandis.</title>
        <authorList>
            <person name="Schmutz J."/>
            <person name="Hayes R."/>
            <person name="Myburg A."/>
            <person name="Tuskan G."/>
            <person name="Grattapaglia D."/>
            <person name="Rokhsar D.S."/>
        </authorList>
    </citation>
    <scope>NUCLEOTIDE SEQUENCE</scope>
    <source>
        <tissue evidence="4">Leaf extractions</tissue>
    </source>
</reference>
<evidence type="ECO:0008006" key="5">
    <source>
        <dbReference type="Google" id="ProtNLM"/>
    </source>
</evidence>
<dbReference type="InterPro" id="IPR050931">
    <property type="entry name" value="Mito_Protein_Transport_Metaxin"/>
</dbReference>
<dbReference type="PANTHER" id="PTHR12289">
    <property type="entry name" value="METAXIN RELATED"/>
    <property type="match status" value="1"/>
</dbReference>
<dbReference type="Pfam" id="PF17172">
    <property type="entry name" value="GST_N_4"/>
    <property type="match status" value="1"/>
</dbReference>
<accession>A0A059CL74</accession>
<feature type="domain" description="Thioredoxin-like fold" evidence="3">
    <location>
        <begin position="27"/>
        <end position="121"/>
    </location>
</feature>
<dbReference type="OMA" id="YFQTRCL"/>
<dbReference type="InParanoid" id="A0A059CL74"/>